<accession>A0A1W5ZPY9</accession>
<gene>
    <name evidence="1" type="ORF">HM131_00110</name>
</gene>
<protein>
    <submittedName>
        <fullName evidence="1">Uncharacterized protein</fullName>
    </submittedName>
</protein>
<reference evidence="1 2" key="1">
    <citation type="submission" date="2017-04" db="EMBL/GenBank/DDBJ databases">
        <title>The whole genome sequencing and assembly of Halobacillus mangrovi strain.</title>
        <authorList>
            <person name="Lee S.-J."/>
            <person name="Park M.-K."/>
            <person name="Kim J.-Y."/>
            <person name="Lee Y.-J."/>
            <person name="Yi H."/>
            <person name="Bahn Y.-S."/>
            <person name="Kim J.F."/>
            <person name="Lee D.-W."/>
        </authorList>
    </citation>
    <scope>NUCLEOTIDE SEQUENCE [LARGE SCALE GENOMIC DNA]</scope>
    <source>
        <strain evidence="1 2">KTB 131</strain>
    </source>
</reference>
<keyword evidence="2" id="KW-1185">Reference proteome</keyword>
<dbReference type="STRING" id="402384.HM131_00110"/>
<evidence type="ECO:0000313" key="1">
    <source>
        <dbReference type="EMBL" id="ARI75350.1"/>
    </source>
</evidence>
<dbReference type="EMBL" id="CP020772">
    <property type="protein sequence ID" value="ARI75350.1"/>
    <property type="molecule type" value="Genomic_DNA"/>
</dbReference>
<organism evidence="1 2">
    <name type="scientific">Halobacillus mangrovi</name>
    <dbReference type="NCBI Taxonomy" id="402384"/>
    <lineage>
        <taxon>Bacteria</taxon>
        <taxon>Bacillati</taxon>
        <taxon>Bacillota</taxon>
        <taxon>Bacilli</taxon>
        <taxon>Bacillales</taxon>
        <taxon>Bacillaceae</taxon>
        <taxon>Halobacillus</taxon>
    </lineage>
</organism>
<dbReference type="KEGG" id="hmn:HM131_00110"/>
<sequence>MKDLSENVYKSLFPVNDVESFYSNGIRRIEVQLNSNKSARAVFGENTVDEEEVHRAFGGCLPVATLQPNV</sequence>
<evidence type="ECO:0000313" key="2">
    <source>
        <dbReference type="Proteomes" id="UP000192527"/>
    </source>
</evidence>
<dbReference type="Proteomes" id="UP000192527">
    <property type="component" value="Chromosome"/>
</dbReference>
<proteinExistence type="predicted"/>
<name>A0A1W5ZPY9_9BACI</name>
<dbReference type="AlphaFoldDB" id="A0A1W5ZPY9"/>